<dbReference type="Gene3D" id="3.40.50.300">
    <property type="entry name" value="P-loop containing nucleotide triphosphate hydrolases"/>
    <property type="match status" value="1"/>
</dbReference>
<dbReference type="AlphaFoldDB" id="A4BSK5"/>
<dbReference type="Proteomes" id="UP000003374">
    <property type="component" value="Unassembled WGS sequence"/>
</dbReference>
<keyword evidence="2" id="KW-0067">ATP-binding</keyword>
<dbReference type="InterPro" id="IPR005702">
    <property type="entry name" value="Wzc-like_C"/>
</dbReference>
<dbReference type="RefSeq" id="WP_005001466.1">
    <property type="nucleotide sequence ID" value="NZ_CH672427.1"/>
</dbReference>
<name>A4BSK5_9GAMM</name>
<keyword evidence="5" id="KW-1185">Reference proteome</keyword>
<dbReference type="CDD" id="cd05387">
    <property type="entry name" value="BY-kinase"/>
    <property type="match status" value="1"/>
</dbReference>
<dbReference type="PANTHER" id="PTHR32309:SF13">
    <property type="entry name" value="FERRIC ENTEROBACTIN TRANSPORT PROTEIN FEPE"/>
    <property type="match status" value="1"/>
</dbReference>
<dbReference type="GO" id="GO:0004713">
    <property type="term" value="F:protein tyrosine kinase activity"/>
    <property type="evidence" value="ECO:0007669"/>
    <property type="project" value="UniProtKB-KW"/>
</dbReference>
<reference evidence="4" key="1">
    <citation type="submission" date="2006-02" db="EMBL/GenBank/DDBJ databases">
        <authorList>
            <person name="Waterbury J."/>
            <person name="Ferriera S."/>
            <person name="Johnson J."/>
            <person name="Kravitz S."/>
            <person name="Halpern A."/>
            <person name="Remington K."/>
            <person name="Beeson K."/>
            <person name="Tran B."/>
            <person name="Rogers Y.-H."/>
            <person name="Friedman R."/>
            <person name="Venter J.C."/>
        </authorList>
    </citation>
    <scope>NUCLEOTIDE SEQUENCE [LARGE SCALE GENOMIC DNA]</scope>
    <source>
        <strain evidence="4">Nb-231</strain>
    </source>
</reference>
<dbReference type="STRING" id="314278.NB231_08460"/>
<keyword evidence="1" id="KW-0547">Nucleotide-binding</keyword>
<dbReference type="PANTHER" id="PTHR32309">
    <property type="entry name" value="TYROSINE-PROTEIN KINASE"/>
    <property type="match status" value="1"/>
</dbReference>
<dbReference type="GO" id="GO:0005886">
    <property type="term" value="C:plasma membrane"/>
    <property type="evidence" value="ECO:0007669"/>
    <property type="project" value="TreeGrafter"/>
</dbReference>
<dbReference type="HOGENOM" id="CLU_052027_1_0_6"/>
<dbReference type="InterPro" id="IPR050445">
    <property type="entry name" value="Bact_polysacc_biosynth/exp"/>
</dbReference>
<evidence type="ECO:0000256" key="3">
    <source>
        <dbReference type="SAM" id="MobiDB-lite"/>
    </source>
</evidence>
<keyword evidence="4" id="KW-0418">Kinase</keyword>
<keyword evidence="4" id="KW-0829">Tyrosine-protein kinase</keyword>
<sequence>MNTIEKALKKSGRSRQSARAQLPDRGNAEDEQRAESAQSIAPLTLPELPEGSAFHVLDVGHMKSQGLLTPEDSRSPLAEEFRMVKRPIINNAFGTRADCVRSGNLVMITSALPREGKSFCTINLALSIAQEVDRTVLLVDADVARPAIPRYLGIRAEVGLLDVLGGEDIDLADAIVRTSIPNLSIVMAGANHKRSTELLASEAMTQLTAEMAERYPDRIVLFDSPPLLATSEASVLAAHMGQVVLVVEAERVPEEAVRGALEQLKRCDVVMTLLNKACRVPGIDYGYGYGYGYGHYHKS</sequence>
<dbReference type="SUPFAM" id="SSF52540">
    <property type="entry name" value="P-loop containing nucleoside triphosphate hydrolases"/>
    <property type="match status" value="1"/>
</dbReference>
<evidence type="ECO:0000256" key="2">
    <source>
        <dbReference type="ARBA" id="ARBA00022840"/>
    </source>
</evidence>
<feature type="region of interest" description="Disordered" evidence="3">
    <location>
        <begin position="1"/>
        <end position="39"/>
    </location>
</feature>
<comment type="caution">
    <text evidence="4">The sequence shown here is derived from an EMBL/GenBank/DDBJ whole genome shotgun (WGS) entry which is preliminary data.</text>
</comment>
<dbReference type="NCBIfam" id="TIGR03018">
    <property type="entry name" value="pepcterm_TyrKin"/>
    <property type="match status" value="1"/>
</dbReference>
<dbReference type="eggNOG" id="COG0489">
    <property type="taxonomic scope" value="Bacteria"/>
</dbReference>
<evidence type="ECO:0000256" key="1">
    <source>
        <dbReference type="ARBA" id="ARBA00022741"/>
    </source>
</evidence>
<organism evidence="4 5">
    <name type="scientific">Nitrococcus mobilis Nb-231</name>
    <dbReference type="NCBI Taxonomy" id="314278"/>
    <lineage>
        <taxon>Bacteria</taxon>
        <taxon>Pseudomonadati</taxon>
        <taxon>Pseudomonadota</taxon>
        <taxon>Gammaproteobacteria</taxon>
        <taxon>Chromatiales</taxon>
        <taxon>Ectothiorhodospiraceae</taxon>
        <taxon>Nitrococcus</taxon>
    </lineage>
</organism>
<dbReference type="InterPro" id="IPR027417">
    <property type="entry name" value="P-loop_NTPase"/>
</dbReference>
<protein>
    <submittedName>
        <fullName evidence="4">Protein-tyrosine kinase</fullName>
    </submittedName>
</protein>
<accession>A4BSK5</accession>
<evidence type="ECO:0000313" key="5">
    <source>
        <dbReference type="Proteomes" id="UP000003374"/>
    </source>
</evidence>
<proteinExistence type="predicted"/>
<keyword evidence="4" id="KW-0808">Transferase</keyword>
<dbReference type="OrthoDB" id="9775724at2"/>
<gene>
    <name evidence="4" type="ORF">NB231_08460</name>
</gene>
<evidence type="ECO:0000313" key="4">
    <source>
        <dbReference type="EMBL" id="EAR21275.1"/>
    </source>
</evidence>
<dbReference type="EMBL" id="AAOF01000010">
    <property type="protein sequence ID" value="EAR21275.1"/>
    <property type="molecule type" value="Genomic_DNA"/>
</dbReference>